<gene>
    <name evidence="1" type="ordered locus">Plav_2921</name>
</gene>
<sequence>MTLPDTEFSQIVTANEVPPNGTEIKFVADVAALKALAQRYDVLEVTRLAGTGRVRPYRKAGLTLECAFEAEVIQACVVTLDPVRQSIAASFTQRYLPAHMIEPEALEPGIGAEVTIDIEAEDAPEPMTGNAIDVGEAVAEQLALAIDPYPRKQGVAFEAPPEGEEDASEIRPNPFAALEKLKKNY</sequence>
<dbReference type="RefSeq" id="WP_012111844.1">
    <property type="nucleotide sequence ID" value="NC_009719.1"/>
</dbReference>
<keyword evidence="2" id="KW-1185">Reference proteome</keyword>
<reference evidence="1 2" key="1">
    <citation type="journal article" date="2011" name="Stand. Genomic Sci.">
        <title>Complete genome sequence of Parvibaculum lavamentivorans type strain (DS-1(T)).</title>
        <authorList>
            <person name="Schleheck D."/>
            <person name="Weiss M."/>
            <person name="Pitluck S."/>
            <person name="Bruce D."/>
            <person name="Land M.L."/>
            <person name="Han S."/>
            <person name="Saunders E."/>
            <person name="Tapia R."/>
            <person name="Detter C."/>
            <person name="Brettin T."/>
            <person name="Han J."/>
            <person name="Woyke T."/>
            <person name="Goodwin L."/>
            <person name="Pennacchio L."/>
            <person name="Nolan M."/>
            <person name="Cook A.M."/>
            <person name="Kjelleberg S."/>
            <person name="Thomas T."/>
        </authorList>
    </citation>
    <scope>NUCLEOTIDE SEQUENCE [LARGE SCALE GENOMIC DNA]</scope>
    <source>
        <strain evidence="2">DS-1 / DSM 13023 / NCIMB 13966</strain>
    </source>
</reference>
<dbReference type="HOGENOM" id="CLU_088841_0_0_5"/>
<protein>
    <submittedName>
        <fullName evidence="1">Conserved hypothetical cytosolic protein</fullName>
    </submittedName>
</protein>
<organism evidence="1 2">
    <name type="scientific">Parvibaculum lavamentivorans (strain DS-1 / DSM 13023 / NCIMB 13966)</name>
    <dbReference type="NCBI Taxonomy" id="402881"/>
    <lineage>
        <taxon>Bacteria</taxon>
        <taxon>Pseudomonadati</taxon>
        <taxon>Pseudomonadota</taxon>
        <taxon>Alphaproteobacteria</taxon>
        <taxon>Hyphomicrobiales</taxon>
        <taxon>Parvibaculaceae</taxon>
        <taxon>Parvibaculum</taxon>
    </lineage>
</organism>
<proteinExistence type="predicted"/>
<accession>A7HX95</accession>
<dbReference type="STRING" id="402881.Plav_2921"/>
<dbReference type="KEGG" id="pla:Plav_2921"/>
<dbReference type="AlphaFoldDB" id="A7HX95"/>
<evidence type="ECO:0000313" key="1">
    <source>
        <dbReference type="EMBL" id="ABS64528.1"/>
    </source>
</evidence>
<dbReference type="Proteomes" id="UP000006377">
    <property type="component" value="Chromosome"/>
</dbReference>
<dbReference type="EMBL" id="CP000774">
    <property type="protein sequence ID" value="ABS64528.1"/>
    <property type="molecule type" value="Genomic_DNA"/>
</dbReference>
<name>A7HX95_PARL1</name>
<evidence type="ECO:0000313" key="2">
    <source>
        <dbReference type="Proteomes" id="UP000006377"/>
    </source>
</evidence>
<dbReference type="OrthoDB" id="8443793at2"/>
<dbReference type="eggNOG" id="COG1399">
    <property type="taxonomic scope" value="Bacteria"/>
</dbReference>
<dbReference type="Pfam" id="PF02620">
    <property type="entry name" value="YceD"/>
    <property type="match status" value="1"/>
</dbReference>
<dbReference type="InterPro" id="IPR003772">
    <property type="entry name" value="YceD"/>
</dbReference>